<evidence type="ECO:0000259" key="1">
    <source>
        <dbReference type="Pfam" id="PF12146"/>
    </source>
</evidence>
<dbReference type="InterPro" id="IPR052920">
    <property type="entry name" value="DNA-binding_regulatory"/>
</dbReference>
<dbReference type="AlphaFoldDB" id="A0A1M4X536"/>
<dbReference type="Pfam" id="PF12146">
    <property type="entry name" value="Hydrolase_4"/>
    <property type="match status" value="1"/>
</dbReference>
<evidence type="ECO:0000313" key="3">
    <source>
        <dbReference type="Proteomes" id="UP000184476"/>
    </source>
</evidence>
<dbReference type="Gene3D" id="3.40.50.1820">
    <property type="entry name" value="alpha/beta hydrolase"/>
    <property type="match status" value="1"/>
</dbReference>
<dbReference type="STRING" id="112248.SAMN05444392_104129"/>
<sequence length="310" mass="36263">MFTIVVISISLYGFYRITQTKKQLADRCFQIVENRGLYSRQEFSLLPKEEVTIKSKDGHQLHGYYIDAFPEQQDVVMIVHGYTVAYPWSMQFASVFLKKRFNLLVIDQRAHGESEGRYTTYGVQEKYDIERWVEWLRTRKGRNVRIGFHGQSLGGGTVLEYSRLSDEIMFMIIDCSYADFSELVKYQIRRLYRVPLFPVYYLIQCWVYLFARFKLSEVKPITASASSKFPILFIHGSHDWFIPPSMSKQLYDAKKVGKKELVFIEGAGHGNSLPHNRKRYEQVVKNFLNEISLEMNQSNKGDPIKIKQGL</sequence>
<organism evidence="2 3">
    <name type="scientific">Seinonella peptonophila</name>
    <dbReference type="NCBI Taxonomy" id="112248"/>
    <lineage>
        <taxon>Bacteria</taxon>
        <taxon>Bacillati</taxon>
        <taxon>Bacillota</taxon>
        <taxon>Bacilli</taxon>
        <taxon>Bacillales</taxon>
        <taxon>Thermoactinomycetaceae</taxon>
        <taxon>Seinonella</taxon>
    </lineage>
</organism>
<dbReference type="Proteomes" id="UP000184476">
    <property type="component" value="Unassembled WGS sequence"/>
</dbReference>
<gene>
    <name evidence="2" type="ORF">SAMN05444392_104129</name>
</gene>
<feature type="domain" description="Serine aminopeptidase S33" evidence="1">
    <location>
        <begin position="71"/>
        <end position="167"/>
    </location>
</feature>
<dbReference type="OrthoDB" id="9776685at2"/>
<dbReference type="PANTHER" id="PTHR43358:SF4">
    <property type="entry name" value="ALPHA_BETA HYDROLASE FOLD-1 DOMAIN-CONTAINING PROTEIN"/>
    <property type="match status" value="1"/>
</dbReference>
<dbReference type="SUPFAM" id="SSF53474">
    <property type="entry name" value="alpha/beta-Hydrolases"/>
    <property type="match status" value="1"/>
</dbReference>
<dbReference type="InterPro" id="IPR022742">
    <property type="entry name" value="Hydrolase_4"/>
</dbReference>
<name>A0A1M4X536_9BACL</name>
<dbReference type="InterPro" id="IPR029058">
    <property type="entry name" value="AB_hydrolase_fold"/>
</dbReference>
<dbReference type="PANTHER" id="PTHR43358">
    <property type="entry name" value="ALPHA/BETA-HYDROLASE"/>
    <property type="match status" value="1"/>
</dbReference>
<reference evidence="2 3" key="1">
    <citation type="submission" date="2016-11" db="EMBL/GenBank/DDBJ databases">
        <authorList>
            <person name="Jaros S."/>
            <person name="Januszkiewicz K."/>
            <person name="Wedrychowicz H."/>
        </authorList>
    </citation>
    <scope>NUCLEOTIDE SEQUENCE [LARGE SCALE GENOMIC DNA]</scope>
    <source>
        <strain evidence="2 3">DSM 44666</strain>
    </source>
</reference>
<dbReference type="RefSeq" id="WP_139279045.1">
    <property type="nucleotide sequence ID" value="NZ_FQVL01000004.1"/>
</dbReference>
<accession>A0A1M4X536</accession>
<evidence type="ECO:0000313" key="2">
    <source>
        <dbReference type="EMBL" id="SHE88614.1"/>
    </source>
</evidence>
<dbReference type="EMBL" id="FQVL01000004">
    <property type="protein sequence ID" value="SHE88614.1"/>
    <property type="molecule type" value="Genomic_DNA"/>
</dbReference>
<protein>
    <recommendedName>
        <fullName evidence="1">Serine aminopeptidase S33 domain-containing protein</fullName>
    </recommendedName>
</protein>
<proteinExistence type="predicted"/>
<keyword evidence="3" id="KW-1185">Reference proteome</keyword>